<evidence type="ECO:0000313" key="1">
    <source>
        <dbReference type="EMBL" id="ESA06314.1"/>
    </source>
</evidence>
<proteinExistence type="predicted"/>
<accession>U9TDR4</accession>
<name>U9TDR4_RHIID</name>
<dbReference type="HOGENOM" id="CLU_3125765_0_0_1"/>
<dbReference type="AlphaFoldDB" id="U9TDR4"/>
<reference evidence="1" key="1">
    <citation type="submission" date="2013-07" db="EMBL/GenBank/DDBJ databases">
        <title>The genome of an arbuscular mycorrhizal fungus provides insights into the evolution of the oldest plant symbiosis.</title>
        <authorList>
            <consortium name="DOE Joint Genome Institute"/>
            <person name="Tisserant E."/>
            <person name="Malbreil M."/>
            <person name="Kuo A."/>
            <person name="Kohler A."/>
            <person name="Symeonidi A."/>
            <person name="Balestrini R."/>
            <person name="Charron P."/>
            <person name="Duensing N."/>
            <person name="Frei-dit-Frey N."/>
            <person name="Gianinazzi-Pearson V."/>
            <person name="Gilbert B."/>
            <person name="Handa Y."/>
            <person name="Hijri M."/>
            <person name="Kaul R."/>
            <person name="Kawaguchi M."/>
            <person name="Krajinski F."/>
            <person name="Lammers P."/>
            <person name="Lapierre D."/>
            <person name="Masclaux F.G."/>
            <person name="Murat C."/>
            <person name="Morin E."/>
            <person name="Ndikumana S."/>
            <person name="Pagni M."/>
            <person name="Petitpierre D."/>
            <person name="Requena N."/>
            <person name="Rosikiewicz P."/>
            <person name="Riley R."/>
            <person name="Saito K."/>
            <person name="San Clemente H."/>
            <person name="Shapiro H."/>
            <person name="van Tuinen D."/>
            <person name="Becard G."/>
            <person name="Bonfante P."/>
            <person name="Paszkowski U."/>
            <person name="Shachar-Hill Y."/>
            <person name="Young J.P."/>
            <person name="Sanders I.R."/>
            <person name="Henrissat B."/>
            <person name="Rensing S.A."/>
            <person name="Grigoriev I.V."/>
            <person name="Corradi N."/>
            <person name="Roux C."/>
            <person name="Martin F."/>
        </authorList>
    </citation>
    <scope>NUCLEOTIDE SEQUENCE</scope>
    <source>
        <strain evidence="1">DAOM 197198</strain>
    </source>
</reference>
<dbReference type="EMBL" id="KI291781">
    <property type="protein sequence ID" value="ESA06314.1"/>
    <property type="molecule type" value="Genomic_DNA"/>
</dbReference>
<organism evidence="1">
    <name type="scientific">Rhizophagus irregularis (strain DAOM 181602 / DAOM 197198 / MUCL 43194)</name>
    <name type="common">Arbuscular mycorrhizal fungus</name>
    <name type="synonym">Glomus intraradices</name>
    <dbReference type="NCBI Taxonomy" id="747089"/>
    <lineage>
        <taxon>Eukaryota</taxon>
        <taxon>Fungi</taxon>
        <taxon>Fungi incertae sedis</taxon>
        <taxon>Mucoromycota</taxon>
        <taxon>Glomeromycotina</taxon>
        <taxon>Glomeromycetes</taxon>
        <taxon>Glomerales</taxon>
        <taxon>Glomeraceae</taxon>
        <taxon>Rhizophagus</taxon>
    </lineage>
</organism>
<sequence>MLYIQKFCNLYGEELCPFTASSIHLWAVMLEAIFGLPNLPIPILLQHENY</sequence>
<protein>
    <submittedName>
        <fullName evidence="1">Uncharacterized protein</fullName>
    </submittedName>
</protein>
<gene>
    <name evidence="1" type="ORF">GLOINDRAFT_335893</name>
</gene>